<dbReference type="RefSeq" id="WP_307240448.1">
    <property type="nucleotide sequence ID" value="NZ_JAUSUZ010000001.1"/>
</dbReference>
<gene>
    <name evidence="1" type="ORF">J2S42_003505</name>
</gene>
<sequence>MLIGEIYQGAYAMAFNCLYSNLDTMGDYSYQLSVAYDAYDAVEEEIARRLARIGSALG</sequence>
<dbReference type="AlphaFoldDB" id="A0AAE3W009"/>
<evidence type="ECO:0000313" key="1">
    <source>
        <dbReference type="EMBL" id="MDQ0366836.1"/>
    </source>
</evidence>
<dbReference type="Proteomes" id="UP001240236">
    <property type="component" value="Unassembled WGS sequence"/>
</dbReference>
<proteinExistence type="predicted"/>
<protein>
    <submittedName>
        <fullName evidence="1">Uncharacterized protein</fullName>
    </submittedName>
</protein>
<dbReference type="EMBL" id="JAUSUZ010000001">
    <property type="protein sequence ID" value="MDQ0366836.1"/>
    <property type="molecule type" value="Genomic_DNA"/>
</dbReference>
<reference evidence="1 2" key="1">
    <citation type="submission" date="2023-07" db="EMBL/GenBank/DDBJ databases">
        <title>Sequencing the genomes of 1000 actinobacteria strains.</title>
        <authorList>
            <person name="Klenk H.-P."/>
        </authorList>
    </citation>
    <scope>NUCLEOTIDE SEQUENCE [LARGE SCALE GENOMIC DNA]</scope>
    <source>
        <strain evidence="1 2">DSM 44709</strain>
    </source>
</reference>
<comment type="caution">
    <text evidence="1">The sequence shown here is derived from an EMBL/GenBank/DDBJ whole genome shotgun (WGS) entry which is preliminary data.</text>
</comment>
<keyword evidence="2" id="KW-1185">Reference proteome</keyword>
<name>A0AAE3W009_9ACTN</name>
<organism evidence="1 2">
    <name type="scientific">Catenuloplanes indicus</name>
    <dbReference type="NCBI Taxonomy" id="137267"/>
    <lineage>
        <taxon>Bacteria</taxon>
        <taxon>Bacillati</taxon>
        <taxon>Actinomycetota</taxon>
        <taxon>Actinomycetes</taxon>
        <taxon>Micromonosporales</taxon>
        <taxon>Micromonosporaceae</taxon>
        <taxon>Catenuloplanes</taxon>
    </lineage>
</organism>
<accession>A0AAE3W009</accession>
<evidence type="ECO:0000313" key="2">
    <source>
        <dbReference type="Proteomes" id="UP001240236"/>
    </source>
</evidence>